<accession>A0A0E9QBN6</accession>
<reference evidence="1" key="2">
    <citation type="journal article" date="2015" name="Fish Shellfish Immunol.">
        <title>Early steps in the European eel (Anguilla anguilla)-Vibrio vulnificus interaction in the gills: Role of the RtxA13 toxin.</title>
        <authorList>
            <person name="Callol A."/>
            <person name="Pajuelo D."/>
            <person name="Ebbesson L."/>
            <person name="Teles M."/>
            <person name="MacKenzie S."/>
            <person name="Amaro C."/>
        </authorList>
    </citation>
    <scope>NUCLEOTIDE SEQUENCE</scope>
</reference>
<organism evidence="1">
    <name type="scientific">Anguilla anguilla</name>
    <name type="common">European freshwater eel</name>
    <name type="synonym">Muraena anguilla</name>
    <dbReference type="NCBI Taxonomy" id="7936"/>
    <lineage>
        <taxon>Eukaryota</taxon>
        <taxon>Metazoa</taxon>
        <taxon>Chordata</taxon>
        <taxon>Craniata</taxon>
        <taxon>Vertebrata</taxon>
        <taxon>Euteleostomi</taxon>
        <taxon>Actinopterygii</taxon>
        <taxon>Neopterygii</taxon>
        <taxon>Teleostei</taxon>
        <taxon>Anguilliformes</taxon>
        <taxon>Anguillidae</taxon>
        <taxon>Anguilla</taxon>
    </lineage>
</organism>
<evidence type="ECO:0000313" key="1">
    <source>
        <dbReference type="EMBL" id="JAH13932.1"/>
    </source>
</evidence>
<name>A0A0E9QBN6_ANGAN</name>
<protein>
    <submittedName>
        <fullName evidence="1">Uncharacterized protein</fullName>
    </submittedName>
</protein>
<reference evidence="1" key="1">
    <citation type="submission" date="2014-11" db="EMBL/GenBank/DDBJ databases">
        <authorList>
            <person name="Amaro Gonzalez C."/>
        </authorList>
    </citation>
    <scope>NUCLEOTIDE SEQUENCE</scope>
</reference>
<proteinExistence type="predicted"/>
<dbReference type="AlphaFoldDB" id="A0A0E9QBN6"/>
<sequence>MGLKKILYHSPEALSCMLC</sequence>
<dbReference type="EMBL" id="GBXM01094645">
    <property type="protein sequence ID" value="JAH13932.1"/>
    <property type="molecule type" value="Transcribed_RNA"/>
</dbReference>